<evidence type="ECO:0000313" key="2">
    <source>
        <dbReference type="Proteomes" id="UP001497453"/>
    </source>
</evidence>
<protein>
    <recommendedName>
        <fullName evidence="3">F-box domain-containing protein</fullName>
    </recommendedName>
</protein>
<dbReference type="Proteomes" id="UP001497453">
    <property type="component" value="Chromosome 6"/>
</dbReference>
<sequence length="239" mass="27261">MDDSDSTVPGGLSVLDCGELIDRIIDHLFDDKPAVRSCSLVCKLWVPSSQFHLFAEPPDLEEDAAVNAFRDRVVAPTFKTRLLIQSLRIKFTREVSLFTVAELLQNLPCLRERLVLRNILLPEIQTEPIMKPRVRFKMRCLKIMDKSSSVCPFTVYPHAVARILHLFSEIGELICREPEEFICNEEFLESIGGQSALKTFEQTPPPFPDDIRIRILRLTYITTSTLISKLAESHRDTSC</sequence>
<reference evidence="2" key="1">
    <citation type="submission" date="2024-04" db="EMBL/GenBank/DDBJ databases">
        <authorList>
            <person name="Shaw F."/>
            <person name="Minotto A."/>
        </authorList>
    </citation>
    <scope>NUCLEOTIDE SEQUENCE [LARGE SCALE GENOMIC DNA]</scope>
</reference>
<evidence type="ECO:0000313" key="1">
    <source>
        <dbReference type="EMBL" id="CAL1711593.1"/>
    </source>
</evidence>
<gene>
    <name evidence="1" type="ORF">GFSPODELE1_LOCUS8416</name>
</gene>
<dbReference type="EMBL" id="OZ037949">
    <property type="protein sequence ID" value="CAL1711593.1"/>
    <property type="molecule type" value="Genomic_DNA"/>
</dbReference>
<evidence type="ECO:0008006" key="3">
    <source>
        <dbReference type="Google" id="ProtNLM"/>
    </source>
</evidence>
<proteinExistence type="predicted"/>
<accession>A0ABP1DWV9</accession>
<name>A0ABP1DWV9_9APHY</name>
<organism evidence="1 2">
    <name type="scientific">Somion occarium</name>
    <dbReference type="NCBI Taxonomy" id="3059160"/>
    <lineage>
        <taxon>Eukaryota</taxon>
        <taxon>Fungi</taxon>
        <taxon>Dikarya</taxon>
        <taxon>Basidiomycota</taxon>
        <taxon>Agaricomycotina</taxon>
        <taxon>Agaricomycetes</taxon>
        <taxon>Polyporales</taxon>
        <taxon>Cerrenaceae</taxon>
        <taxon>Somion</taxon>
    </lineage>
</organism>
<keyword evidence="2" id="KW-1185">Reference proteome</keyword>